<dbReference type="GO" id="GO:0160237">
    <property type="term" value="F:D-Ala-D-Ala dipeptidase activity"/>
    <property type="evidence" value="ECO:0007669"/>
    <property type="project" value="UniProtKB-EC"/>
</dbReference>
<accession>A0A6F8T2A5</accession>
<keyword evidence="5 9" id="KW-0862">Zinc</keyword>
<evidence type="ECO:0000313" key="12">
    <source>
        <dbReference type="Proteomes" id="UP000502894"/>
    </source>
</evidence>
<feature type="site" description="Transition state stabilizer" evidence="9">
    <location>
        <position position="90"/>
    </location>
</feature>
<name>A0A6F8T2A5_9GAMM</name>
<dbReference type="CDD" id="cd14817">
    <property type="entry name" value="D-Ala-D-Ala_dipeptidase_VanX"/>
    <property type="match status" value="1"/>
</dbReference>
<dbReference type="Proteomes" id="UP000502894">
    <property type="component" value="Chromosome"/>
</dbReference>
<keyword evidence="6 9" id="KW-0224">Dipeptidase</keyword>
<comment type="cofactor">
    <cofactor evidence="9">
        <name>Zn(2+)</name>
        <dbReference type="ChEBI" id="CHEBI:29105"/>
    </cofactor>
    <text evidence="9">Binds 1 zinc ion per subunit.</text>
</comment>
<dbReference type="PANTHER" id="PTHR43126:SF1">
    <property type="entry name" value="D-ALANYL-D-ALANINE DIPEPTIDASE"/>
    <property type="match status" value="1"/>
</dbReference>
<keyword evidence="4 9" id="KW-0378">Hydrolase</keyword>
<dbReference type="AlphaFoldDB" id="A0A6F8T2A5"/>
<gene>
    <name evidence="11" type="primary">pcgL</name>
    <name evidence="9" type="synonym">ddpX</name>
    <name evidence="11" type="ORF">TUM19329_06510</name>
</gene>
<evidence type="ECO:0000256" key="8">
    <source>
        <dbReference type="ARBA" id="ARBA00023316"/>
    </source>
</evidence>
<dbReference type="PANTHER" id="PTHR43126">
    <property type="entry name" value="D-ALANYL-D-ALANINE DIPEPTIDASE"/>
    <property type="match status" value="1"/>
</dbReference>
<evidence type="ECO:0000313" key="11">
    <source>
        <dbReference type="EMBL" id="BCA94290.1"/>
    </source>
</evidence>
<evidence type="ECO:0000256" key="10">
    <source>
        <dbReference type="PIRNR" id="PIRNR026671"/>
    </source>
</evidence>
<evidence type="ECO:0000256" key="4">
    <source>
        <dbReference type="ARBA" id="ARBA00022801"/>
    </source>
</evidence>
<evidence type="ECO:0000256" key="2">
    <source>
        <dbReference type="ARBA" id="ARBA00022670"/>
    </source>
</evidence>
<organism evidence="11 12">
    <name type="scientific">Legionella antarctica</name>
    <dbReference type="NCBI Taxonomy" id="2708020"/>
    <lineage>
        <taxon>Bacteria</taxon>
        <taxon>Pseudomonadati</taxon>
        <taxon>Pseudomonadota</taxon>
        <taxon>Gammaproteobacteria</taxon>
        <taxon>Legionellales</taxon>
        <taxon>Legionellaceae</taxon>
        <taxon>Legionella</taxon>
    </lineage>
</organism>
<dbReference type="GO" id="GO:0006508">
    <property type="term" value="P:proteolysis"/>
    <property type="evidence" value="ECO:0007669"/>
    <property type="project" value="UniProtKB-KW"/>
</dbReference>
<dbReference type="EC" id="3.4.13.22" evidence="9 10"/>
<dbReference type="HAMAP" id="MF_01924">
    <property type="entry name" value="A_A_dipeptidase"/>
    <property type="match status" value="1"/>
</dbReference>
<evidence type="ECO:0000256" key="5">
    <source>
        <dbReference type="ARBA" id="ARBA00022833"/>
    </source>
</evidence>
<keyword evidence="7 9" id="KW-0482">Metalloprotease</keyword>
<evidence type="ECO:0000256" key="1">
    <source>
        <dbReference type="ARBA" id="ARBA00001362"/>
    </source>
</evidence>
<dbReference type="GO" id="GO:0008270">
    <property type="term" value="F:zinc ion binding"/>
    <property type="evidence" value="ECO:0007669"/>
    <property type="project" value="UniProtKB-UniRule"/>
</dbReference>
<dbReference type="GO" id="GO:0008237">
    <property type="term" value="F:metallopeptidase activity"/>
    <property type="evidence" value="ECO:0007669"/>
    <property type="project" value="UniProtKB-KW"/>
</dbReference>
<reference evidence="11" key="1">
    <citation type="journal article" date="2020" name="Microbiol. Resour. Announc.">
        <title>Complete Genome Sequence of Novel Psychrotolerant Legionella Strain TUM19329, Isolated from Antarctic Lake Sediment.</title>
        <authorList>
            <person name="Shimada S."/>
            <person name="Nakai R."/>
            <person name="Aoki K."/>
            <person name="Shimoeda N."/>
            <person name="Ohno G."/>
            <person name="Miyazaki Y."/>
            <person name="Kudoh S."/>
            <person name="Imura S."/>
            <person name="Watanabe K."/>
            <person name="Ishii Y."/>
            <person name="Tateda K."/>
        </authorList>
    </citation>
    <scope>NUCLEOTIDE SEQUENCE [LARGE SCALE GENOMIC DNA]</scope>
    <source>
        <strain evidence="11">TUM19329</strain>
    </source>
</reference>
<dbReference type="InterPro" id="IPR000755">
    <property type="entry name" value="A_A_dipeptidase"/>
</dbReference>
<comment type="similarity">
    <text evidence="9 10">Belongs to the peptidase M15D family.</text>
</comment>
<dbReference type="Pfam" id="PF01427">
    <property type="entry name" value="Peptidase_M15"/>
    <property type="match status" value="2"/>
</dbReference>
<feature type="binding site" evidence="9">
    <location>
        <position position="142"/>
    </location>
    <ligand>
        <name>Zn(2+)</name>
        <dbReference type="ChEBI" id="CHEBI:29105"/>
        <note>catalytic</note>
    </ligand>
</feature>
<dbReference type="PIRSF" id="PIRSF026671">
    <property type="entry name" value="AA_dipeptidase"/>
    <property type="match status" value="1"/>
</dbReference>
<dbReference type="KEGG" id="lant:TUM19329_06510"/>
<protein>
    <recommendedName>
        <fullName evidence="9 10">D-alanyl-D-alanine dipeptidase</fullName>
        <shortName evidence="9 10">D-Ala-D-Ala dipeptidase</shortName>
        <ecNumber evidence="9 10">3.4.13.22</ecNumber>
    </recommendedName>
</protein>
<dbReference type="InterPro" id="IPR009045">
    <property type="entry name" value="Zn_M74/Hedgehog-like"/>
</dbReference>
<dbReference type="SUPFAM" id="SSF55166">
    <property type="entry name" value="Hedgehog/DD-peptidase"/>
    <property type="match status" value="1"/>
</dbReference>
<evidence type="ECO:0000256" key="6">
    <source>
        <dbReference type="ARBA" id="ARBA00022997"/>
    </source>
</evidence>
<feature type="binding site" evidence="9">
    <location>
        <position position="225"/>
    </location>
    <ligand>
        <name>Zn(2+)</name>
        <dbReference type="ChEBI" id="CHEBI:29105"/>
        <note>catalytic</note>
    </ligand>
</feature>
<keyword evidence="3 9" id="KW-0479">Metal-binding</keyword>
<dbReference type="EMBL" id="AP022839">
    <property type="protein sequence ID" value="BCA94290.1"/>
    <property type="molecule type" value="Genomic_DNA"/>
</dbReference>
<dbReference type="Gene3D" id="3.30.1380.10">
    <property type="match status" value="1"/>
</dbReference>
<proteinExistence type="inferred from homology"/>
<sequence>MKKITLFILLLLINTTSYGLPNGFVYLHEIAPDIIQDIRYATANNFIGSPIPGYEKRVCIVTRQAGEQLRKAQQKIKAKGYSLKVYDCYRPQKAVNYFYQWSQNPEKQQQKTAFYPREIKKNLFKNNYIALYSGHSRGSTIDLTLVKSSNPSKNTSKTNLMRCYDRSPNYLDDDSINMGTRFDCLDKSAHIYYPNLSKIQQKNRLLLKKLMLRHGFRPYLYEWWHYTLNNEPYPSTYFDFPVN</sequence>
<evidence type="ECO:0000256" key="9">
    <source>
        <dbReference type="HAMAP-Rule" id="MF_01924"/>
    </source>
</evidence>
<evidence type="ECO:0000256" key="7">
    <source>
        <dbReference type="ARBA" id="ARBA00023049"/>
    </source>
</evidence>
<feature type="binding site" evidence="9">
    <location>
        <position position="135"/>
    </location>
    <ligand>
        <name>Zn(2+)</name>
        <dbReference type="ChEBI" id="CHEBI:29105"/>
        <note>catalytic</note>
    </ligand>
</feature>
<evidence type="ECO:0000256" key="3">
    <source>
        <dbReference type="ARBA" id="ARBA00022723"/>
    </source>
</evidence>
<keyword evidence="8 10" id="KW-0961">Cell wall biogenesis/degradation</keyword>
<dbReference type="RefSeq" id="WP_173236233.1">
    <property type="nucleotide sequence ID" value="NZ_AP022839.1"/>
</dbReference>
<keyword evidence="12" id="KW-1185">Reference proteome</keyword>
<comment type="catalytic activity">
    <reaction evidence="1 9 10">
        <text>D-alanyl-D-alanine + H2O = 2 D-alanine</text>
        <dbReference type="Rhea" id="RHEA:20661"/>
        <dbReference type="ChEBI" id="CHEBI:15377"/>
        <dbReference type="ChEBI" id="CHEBI:57416"/>
        <dbReference type="ChEBI" id="CHEBI:57822"/>
        <dbReference type="EC" id="3.4.13.22"/>
    </reaction>
</comment>
<feature type="active site" description="Proton donor/acceptor" evidence="9">
    <location>
        <position position="222"/>
    </location>
</feature>
<keyword evidence="2 9" id="KW-0645">Protease</keyword>
<comment type="function">
    <text evidence="9 10">Catalyzes hydrolysis of the D-alanyl-D-alanine dipeptide.</text>
</comment>
<dbReference type="GO" id="GO:0071555">
    <property type="term" value="P:cell wall organization"/>
    <property type="evidence" value="ECO:0007669"/>
    <property type="project" value="UniProtKB-KW"/>
</dbReference>